<protein>
    <submittedName>
        <fullName evidence="2">Uncharacterized protein</fullName>
    </submittedName>
</protein>
<accession>A0A1S1QBH4</accession>
<proteinExistence type="predicted"/>
<dbReference type="Proteomes" id="UP000179627">
    <property type="component" value="Unassembled WGS sequence"/>
</dbReference>
<sequence length="822" mass="84518">MGSPAAPAPPPPVQGRIVFDSAWFPLREHASSGFSLMGSRRVLITDHPAVYVHETSVLGAGAVCALEPAVDPDVTVELVAYSSRLVVDLRLPAGRTLSASTPGPLPPEALATLTGLHGRLLPDAASTTFVSPCAVSVTPLFEDDPVTAPPGPGPVATTTAMTAAAPELTAYVVVRGGRLELRSRGRTLVEWPRNRIELSAAGPAAAQLRGGAVLDGRFLTGAILHLVTPQVLHAFLSATAPTPGAATSVSVGGTAPGSTVVSGGGPVAPTKPGDAGATAPSPTADAASSSPTGVAGTTGAVVATAGIAGAGTSGTSAGGTSTVGTSAPVSARGVAGSAETARLDCVLHDTTLELQELHSSQVVARFDLVDPRLRVAGSAERFVIFDPDQGPVTVQSESVVFGRRLHQHPALRTAAELTLAEGPYPAELADGRPVACAVAADALRVRGPGVDLLLPHTDLRLVDGTSTESRAELRVATAAAETTIVGQLELVRAVHTEIVAGRHALADPRDIPDMLRAAVGLEEDYFLYTIFGPFYELHAALLGSAGVGVDVGSGSGSGGGGGGAGAGLGGRVPLPADDESRARTAVMLAEGLVELQRHLDQVGSVLPAFVRHRDARLLEPLTGGREPAWLKAQETRLRSALAPAQRAAAETGQLAAQVARLFDLDPAALPRPDYTSAAVSLGVAALLNPVFLVSGASQVYTRYAQGEKRTAAVGAQSARGWATVLDRWNTLVTTTLPVLGYVLTENLFALRWETARRLAQELRGAPADSREAVLRGVARRLARLDVLRRYPANAGIRVGRGAIADHVRAARDAVSTPRFADF</sequence>
<organism evidence="2 3">
    <name type="scientific">Parafrankia colletiae</name>
    <dbReference type="NCBI Taxonomy" id="573497"/>
    <lineage>
        <taxon>Bacteria</taxon>
        <taxon>Bacillati</taxon>
        <taxon>Actinomycetota</taxon>
        <taxon>Actinomycetes</taxon>
        <taxon>Frankiales</taxon>
        <taxon>Frankiaceae</taxon>
        <taxon>Parafrankia</taxon>
    </lineage>
</organism>
<evidence type="ECO:0000313" key="3">
    <source>
        <dbReference type="Proteomes" id="UP000179627"/>
    </source>
</evidence>
<reference evidence="3" key="1">
    <citation type="submission" date="2016-07" db="EMBL/GenBank/DDBJ databases">
        <title>Sequence Frankia sp. strain CcI1.17.</title>
        <authorList>
            <person name="Ghodhbane-Gtari F."/>
            <person name="Swanson E."/>
            <person name="Gueddou A."/>
            <person name="Morris K."/>
            <person name="Hezbri K."/>
            <person name="Ktari A."/>
            <person name="Nouioui I."/>
            <person name="Abebe-Akele F."/>
            <person name="Simpson S."/>
            <person name="Thomas K."/>
            <person name="Gtari M."/>
            <person name="Tisa L.S."/>
            <person name="Hurst S."/>
        </authorList>
    </citation>
    <scope>NUCLEOTIDE SEQUENCE [LARGE SCALE GENOMIC DNA]</scope>
    <source>
        <strain evidence="3">Cc1.17</strain>
    </source>
</reference>
<dbReference type="OrthoDB" id="3492387at2"/>
<dbReference type="EMBL" id="MBLM01000148">
    <property type="protein sequence ID" value="OHV30987.1"/>
    <property type="molecule type" value="Genomic_DNA"/>
</dbReference>
<evidence type="ECO:0000256" key="1">
    <source>
        <dbReference type="SAM" id="MobiDB-lite"/>
    </source>
</evidence>
<keyword evidence="3" id="KW-1185">Reference proteome</keyword>
<dbReference type="AlphaFoldDB" id="A0A1S1QBH4"/>
<evidence type="ECO:0000313" key="2">
    <source>
        <dbReference type="EMBL" id="OHV30987.1"/>
    </source>
</evidence>
<feature type="region of interest" description="Disordered" evidence="1">
    <location>
        <begin position="257"/>
        <end position="295"/>
    </location>
</feature>
<gene>
    <name evidence="2" type="ORF">CC117_27170</name>
</gene>
<comment type="caution">
    <text evidence="2">The sequence shown here is derived from an EMBL/GenBank/DDBJ whole genome shotgun (WGS) entry which is preliminary data.</text>
</comment>
<name>A0A1S1QBH4_9ACTN</name>